<dbReference type="SUPFAM" id="SSF50156">
    <property type="entry name" value="PDZ domain-like"/>
    <property type="match status" value="1"/>
</dbReference>
<evidence type="ECO:0000256" key="3">
    <source>
        <dbReference type="ARBA" id="ARBA00023038"/>
    </source>
</evidence>
<dbReference type="PANTHER" id="PTHR24214:SF38">
    <property type="entry name" value="PDZ AND LIM DOMAIN PROTEIN ZASP-RELATED"/>
    <property type="match status" value="1"/>
</dbReference>
<name>A0A4Z2CZL8_SCHJA</name>
<comment type="caution">
    <text evidence="5">The sequence shown here is derived from an EMBL/GenBank/DDBJ whole genome shotgun (WGS) entry which is preliminary data.</text>
</comment>
<dbReference type="GO" id="GO:0005912">
    <property type="term" value="C:adherens junction"/>
    <property type="evidence" value="ECO:0007669"/>
    <property type="project" value="TreeGrafter"/>
</dbReference>
<dbReference type="GO" id="GO:0003779">
    <property type="term" value="F:actin binding"/>
    <property type="evidence" value="ECO:0007669"/>
    <property type="project" value="TreeGrafter"/>
</dbReference>
<dbReference type="OrthoDB" id="44841at2759"/>
<dbReference type="Proteomes" id="UP000311919">
    <property type="component" value="Unassembled WGS sequence"/>
</dbReference>
<dbReference type="Gene3D" id="2.30.42.10">
    <property type="match status" value="1"/>
</dbReference>
<evidence type="ECO:0000256" key="1">
    <source>
        <dbReference type="ARBA" id="ARBA00004496"/>
    </source>
</evidence>
<dbReference type="AlphaFoldDB" id="A0A4Z2CZL8"/>
<accession>A0A4Z2CZL8</accession>
<dbReference type="GO" id="GO:0051371">
    <property type="term" value="F:muscle alpha-actinin binding"/>
    <property type="evidence" value="ECO:0007669"/>
    <property type="project" value="TreeGrafter"/>
</dbReference>
<dbReference type="GO" id="GO:0030036">
    <property type="term" value="P:actin cytoskeleton organization"/>
    <property type="evidence" value="ECO:0007669"/>
    <property type="project" value="TreeGrafter"/>
</dbReference>
<dbReference type="STRING" id="6182.A0A4Z2CZL8"/>
<keyword evidence="3" id="KW-0479">Metal-binding</keyword>
<keyword evidence="6" id="KW-1185">Reference proteome</keyword>
<reference evidence="5 6" key="1">
    <citation type="submission" date="2019-03" db="EMBL/GenBank/DDBJ databases">
        <title>An improved genome assembly of the fluke Schistosoma japonicum.</title>
        <authorList>
            <person name="Hu W."/>
            <person name="Luo F."/>
            <person name="Yin M."/>
            <person name="Mo X."/>
            <person name="Sun C."/>
            <person name="Wu Q."/>
            <person name="Zhu B."/>
            <person name="Xiang M."/>
            <person name="Wang J."/>
            <person name="Wang Y."/>
            <person name="Zhang T."/>
            <person name="Xu B."/>
            <person name="Zheng H."/>
            <person name="Feng Z."/>
        </authorList>
    </citation>
    <scope>NUCLEOTIDE SEQUENCE [LARGE SCALE GENOMIC DNA]</scope>
    <source>
        <strain evidence="5">HuSjv2</strain>
        <tissue evidence="5">Worms</tissue>
    </source>
</reference>
<dbReference type="GO" id="GO:0001725">
    <property type="term" value="C:stress fiber"/>
    <property type="evidence" value="ECO:0007669"/>
    <property type="project" value="TreeGrafter"/>
</dbReference>
<organism evidence="5 6">
    <name type="scientific">Schistosoma japonicum</name>
    <name type="common">Blood fluke</name>
    <dbReference type="NCBI Taxonomy" id="6182"/>
    <lineage>
        <taxon>Eukaryota</taxon>
        <taxon>Metazoa</taxon>
        <taxon>Spiralia</taxon>
        <taxon>Lophotrochozoa</taxon>
        <taxon>Platyhelminthes</taxon>
        <taxon>Trematoda</taxon>
        <taxon>Digenea</taxon>
        <taxon>Strigeidida</taxon>
        <taxon>Schistosomatoidea</taxon>
        <taxon>Schistosomatidae</taxon>
        <taxon>Schistosoma</taxon>
    </lineage>
</organism>
<keyword evidence="3" id="KW-0862">Zinc</keyword>
<dbReference type="SMART" id="SM00228">
    <property type="entry name" value="PDZ"/>
    <property type="match status" value="1"/>
</dbReference>
<dbReference type="Pfam" id="PF00595">
    <property type="entry name" value="PDZ"/>
    <property type="match status" value="1"/>
</dbReference>
<dbReference type="GO" id="GO:0030018">
    <property type="term" value="C:Z disc"/>
    <property type="evidence" value="ECO:0007669"/>
    <property type="project" value="TreeGrafter"/>
</dbReference>
<dbReference type="CDD" id="cd23068">
    <property type="entry name" value="PDZ_ZASP52-like"/>
    <property type="match status" value="1"/>
</dbReference>
<keyword evidence="2" id="KW-0963">Cytoplasm</keyword>
<dbReference type="EMBL" id="SKCS01000393">
    <property type="protein sequence ID" value="TNN09676.1"/>
    <property type="molecule type" value="Genomic_DNA"/>
</dbReference>
<dbReference type="InterPro" id="IPR001478">
    <property type="entry name" value="PDZ"/>
</dbReference>
<evidence type="ECO:0000313" key="5">
    <source>
        <dbReference type="EMBL" id="TNN09676.1"/>
    </source>
</evidence>
<dbReference type="InterPro" id="IPR050604">
    <property type="entry name" value="PDZ-LIM_domain"/>
</dbReference>
<dbReference type="GO" id="GO:0031941">
    <property type="term" value="C:filamentous actin"/>
    <property type="evidence" value="ECO:0007669"/>
    <property type="project" value="TreeGrafter"/>
</dbReference>
<dbReference type="GO" id="GO:0061061">
    <property type="term" value="P:muscle structure development"/>
    <property type="evidence" value="ECO:0007669"/>
    <property type="project" value="TreeGrafter"/>
</dbReference>
<evidence type="ECO:0000313" key="6">
    <source>
        <dbReference type="Proteomes" id="UP000311919"/>
    </source>
</evidence>
<evidence type="ECO:0000256" key="2">
    <source>
        <dbReference type="ARBA" id="ARBA00022490"/>
    </source>
</evidence>
<dbReference type="InterPro" id="IPR036034">
    <property type="entry name" value="PDZ_sf"/>
</dbReference>
<dbReference type="PROSITE" id="PS50106">
    <property type="entry name" value="PDZ"/>
    <property type="match status" value="1"/>
</dbReference>
<evidence type="ECO:0000259" key="4">
    <source>
        <dbReference type="PROSITE" id="PS50106"/>
    </source>
</evidence>
<feature type="domain" description="PDZ" evidence="4">
    <location>
        <begin position="7"/>
        <end position="90"/>
    </location>
</feature>
<keyword evidence="3" id="KW-0440">LIM domain</keyword>
<protein>
    <submittedName>
        <fullName evidence="5">PDZ and LIM domain protein isoform 2</fullName>
    </submittedName>
</protein>
<sequence>MALEPVVISLRRQTSDKSWGFALQGGVDQGLPVFVHKVTRNGIAHKSGLEPGDVVLKICATPITGMTHAQVKAEILRAGNDLDFMVKKRDFNVVAYNQTMQQLAAANRSIDIASGEPEPRAEIVEEHLWRHGGPTFKNVQPKSYKILEQQLPQSSMGGKGMNERYIKLVGFFEYFCSLQYGQTVVRQLMKTKKHCINVSF</sequence>
<proteinExistence type="predicted"/>
<gene>
    <name evidence="5" type="ORF">EWB00_006190</name>
</gene>
<comment type="subcellular location">
    <subcellularLocation>
        <location evidence="1">Cytoplasm</location>
    </subcellularLocation>
</comment>
<dbReference type="PANTHER" id="PTHR24214">
    <property type="entry name" value="PDZ AND LIM DOMAIN PROTEIN ZASP"/>
    <property type="match status" value="1"/>
</dbReference>